<dbReference type="OrthoDB" id="675198at2"/>
<dbReference type="Gene3D" id="2.30.30.730">
    <property type="match status" value="1"/>
</dbReference>
<dbReference type="InterPro" id="IPR049282">
    <property type="entry name" value="BVU_3817_N_sf"/>
</dbReference>
<feature type="domain" description="DUF5606" evidence="2">
    <location>
        <begin position="4"/>
        <end position="50"/>
    </location>
</feature>
<evidence type="ECO:0000313" key="5">
    <source>
        <dbReference type="Proteomes" id="UP000219452"/>
    </source>
</evidence>
<evidence type="ECO:0000259" key="3">
    <source>
        <dbReference type="Pfam" id="PF21186"/>
    </source>
</evidence>
<feature type="domain" description="DUF6852" evidence="3">
    <location>
        <begin position="53"/>
        <end position="125"/>
    </location>
</feature>
<dbReference type="Pfam" id="PF21186">
    <property type="entry name" value="DUF6852"/>
    <property type="match status" value="1"/>
</dbReference>
<organism evidence="4 5">
    <name type="scientific">Spirosoma fluviale</name>
    <dbReference type="NCBI Taxonomy" id="1597977"/>
    <lineage>
        <taxon>Bacteria</taxon>
        <taxon>Pseudomonadati</taxon>
        <taxon>Bacteroidota</taxon>
        <taxon>Cytophagia</taxon>
        <taxon>Cytophagales</taxon>
        <taxon>Cytophagaceae</taxon>
        <taxon>Spirosoma</taxon>
    </lineage>
</organism>
<dbReference type="Gene3D" id="1.10.10.1650">
    <property type="match status" value="1"/>
</dbReference>
<proteinExistence type="predicted"/>
<dbReference type="RefSeq" id="WP_097126892.1">
    <property type="nucleotide sequence ID" value="NZ_OCNH01000002.1"/>
</dbReference>
<dbReference type="EMBL" id="OCNH01000002">
    <property type="protein sequence ID" value="SOD90218.1"/>
    <property type="molecule type" value="Genomic_DNA"/>
</dbReference>
<dbReference type="InterPro" id="IPR049280">
    <property type="entry name" value="DUF6852"/>
</dbReference>
<reference evidence="5" key="1">
    <citation type="submission" date="2017-09" db="EMBL/GenBank/DDBJ databases">
        <authorList>
            <person name="Varghese N."/>
            <person name="Submissions S."/>
        </authorList>
    </citation>
    <scope>NUCLEOTIDE SEQUENCE [LARGE SCALE GENOMIC DNA]</scope>
    <source>
        <strain evidence="5">DSM 29961</strain>
    </source>
</reference>
<accession>A0A286G403</accession>
<evidence type="ECO:0000256" key="1">
    <source>
        <dbReference type="SAM" id="MobiDB-lite"/>
    </source>
</evidence>
<evidence type="ECO:0000259" key="2">
    <source>
        <dbReference type="Pfam" id="PF18347"/>
    </source>
</evidence>
<protein>
    <submittedName>
        <fullName evidence="4">Uncharacterized protein</fullName>
    </submittedName>
</protein>
<feature type="region of interest" description="Disordered" evidence="1">
    <location>
        <begin position="144"/>
        <end position="182"/>
    </location>
</feature>
<feature type="compositionally biased region" description="Low complexity" evidence="1">
    <location>
        <begin position="146"/>
        <end position="165"/>
    </location>
</feature>
<dbReference type="Pfam" id="PF18347">
    <property type="entry name" value="DUF5606"/>
    <property type="match status" value="1"/>
</dbReference>
<dbReference type="AlphaFoldDB" id="A0A286G403"/>
<evidence type="ECO:0000313" key="4">
    <source>
        <dbReference type="EMBL" id="SOD90218.1"/>
    </source>
</evidence>
<dbReference type="Proteomes" id="UP000219452">
    <property type="component" value="Unassembled WGS sequence"/>
</dbReference>
<dbReference type="InterPro" id="IPR049281">
    <property type="entry name" value="BVU_3817-like_C_sf"/>
</dbReference>
<name>A0A286G403_9BACT</name>
<gene>
    <name evidence="4" type="ORF">SAMN06269250_3341</name>
</gene>
<sequence length="182" mass="19597">MEPLKQIANVAGYSGLYRILKPGRAGVIVESLDEKKAKTMMGPTARVSVLSDISIYVDDDSEEQSISLGQVLLAINEKYGETLTVDPKGSNDELADFMASVVPTYDRERVRTTDIKKLITWYGILRQFAPEVFEGAADAPAEEAVAESAVSDEAAAVAETPADEAPVAEEKEAPMAAKSEKD</sequence>
<feature type="compositionally biased region" description="Basic and acidic residues" evidence="1">
    <location>
        <begin position="168"/>
        <end position="182"/>
    </location>
</feature>
<dbReference type="InterPro" id="IPR041218">
    <property type="entry name" value="DUF5606"/>
</dbReference>
<keyword evidence="5" id="KW-1185">Reference proteome</keyword>